<evidence type="ECO:0000313" key="2">
    <source>
        <dbReference type="EMBL" id="RDW89249.1"/>
    </source>
</evidence>
<dbReference type="OrthoDB" id="5398531at2759"/>
<keyword evidence="3" id="KW-1185">Reference proteome</keyword>
<evidence type="ECO:0000256" key="1">
    <source>
        <dbReference type="SAM" id="SignalP"/>
    </source>
</evidence>
<name>A0A3D8SSF1_9HELO</name>
<dbReference type="AlphaFoldDB" id="A0A3D8SSF1"/>
<evidence type="ECO:0008006" key="4">
    <source>
        <dbReference type="Google" id="ProtNLM"/>
    </source>
</evidence>
<sequence>MLSLSKKHVAAIALFVNIFCVAEAQNLPDPSQCADSNQSFTNCNLLVNKNTVCGAITDNAALVSCYCTQEVFSAMRGCESEVRQCIRSDDDDKVYESLLSSWQDACGPKVSFTPTTPALATYTPFPGKDFCDHVYTACGSWSTMTQSCSSQYKNHADYRSCGCQPNVLTQASVCQVDGAMCLGNPVTSSDLWSNKFCAATKTDDDGSEHSATTTGATTGDGATISLAASTTTSASTSQSGSASTAKITSTTSNSFVPSTSSKTTTTAKATTTIRSDANLNFNLKGYLSVLLFTLMSGIVVGCI</sequence>
<accession>A0A3D8SSF1</accession>
<keyword evidence="1" id="KW-0732">Signal</keyword>
<dbReference type="Proteomes" id="UP000256645">
    <property type="component" value="Unassembled WGS sequence"/>
</dbReference>
<evidence type="ECO:0000313" key="3">
    <source>
        <dbReference type="Proteomes" id="UP000256645"/>
    </source>
</evidence>
<organism evidence="2 3">
    <name type="scientific">Coleophoma cylindrospora</name>
    <dbReference type="NCBI Taxonomy" id="1849047"/>
    <lineage>
        <taxon>Eukaryota</taxon>
        <taxon>Fungi</taxon>
        <taxon>Dikarya</taxon>
        <taxon>Ascomycota</taxon>
        <taxon>Pezizomycotina</taxon>
        <taxon>Leotiomycetes</taxon>
        <taxon>Helotiales</taxon>
        <taxon>Dermateaceae</taxon>
        <taxon>Coleophoma</taxon>
    </lineage>
</organism>
<feature type="signal peptide" evidence="1">
    <location>
        <begin position="1"/>
        <end position="24"/>
    </location>
</feature>
<proteinExistence type="predicted"/>
<dbReference type="EMBL" id="PDLM01000001">
    <property type="protein sequence ID" value="RDW89249.1"/>
    <property type="molecule type" value="Genomic_DNA"/>
</dbReference>
<comment type="caution">
    <text evidence="2">The sequence shown here is derived from an EMBL/GenBank/DDBJ whole genome shotgun (WGS) entry which is preliminary data.</text>
</comment>
<reference evidence="2 3" key="1">
    <citation type="journal article" date="2018" name="IMA Fungus">
        <title>IMA Genome-F 9: Draft genome sequence of Annulohypoxylon stygium, Aspergillus mulundensis, Berkeleyomyces basicola (syn. Thielaviopsis basicola), Ceratocystis smalleyi, two Cercospora beticola strains, Coleophoma cylindrospora, Fusarium fracticaudum, Phialophora cf. hyalina, and Morchella septimelata.</title>
        <authorList>
            <person name="Wingfield B.D."/>
            <person name="Bills G.F."/>
            <person name="Dong Y."/>
            <person name="Huang W."/>
            <person name="Nel W.J."/>
            <person name="Swalarsk-Parry B.S."/>
            <person name="Vaghefi N."/>
            <person name="Wilken P.M."/>
            <person name="An Z."/>
            <person name="de Beer Z.W."/>
            <person name="De Vos L."/>
            <person name="Chen L."/>
            <person name="Duong T.A."/>
            <person name="Gao Y."/>
            <person name="Hammerbacher A."/>
            <person name="Kikkert J.R."/>
            <person name="Li Y."/>
            <person name="Li H."/>
            <person name="Li K."/>
            <person name="Li Q."/>
            <person name="Liu X."/>
            <person name="Ma X."/>
            <person name="Naidoo K."/>
            <person name="Pethybridge S.J."/>
            <person name="Sun J."/>
            <person name="Steenkamp E.T."/>
            <person name="van der Nest M.A."/>
            <person name="van Wyk S."/>
            <person name="Wingfield M.J."/>
            <person name="Xiong C."/>
            <person name="Yue Q."/>
            <person name="Zhang X."/>
        </authorList>
    </citation>
    <scope>NUCLEOTIDE SEQUENCE [LARGE SCALE GENOMIC DNA]</scope>
    <source>
        <strain evidence="2 3">BP6252</strain>
    </source>
</reference>
<gene>
    <name evidence="2" type="ORF">BP6252_01281</name>
</gene>
<feature type="chain" id="PRO_5017572511" description="Extracellular membrane protein CFEM domain-containing protein" evidence="1">
    <location>
        <begin position="25"/>
        <end position="303"/>
    </location>
</feature>
<protein>
    <recommendedName>
        <fullName evidence="4">Extracellular membrane protein CFEM domain-containing protein</fullName>
    </recommendedName>
</protein>